<dbReference type="SUPFAM" id="SSF49899">
    <property type="entry name" value="Concanavalin A-like lectins/glucanases"/>
    <property type="match status" value="1"/>
</dbReference>
<gene>
    <name evidence="3" type="ORF">KHLLAP_LOCUS4940</name>
</gene>
<dbReference type="GO" id="GO:0070007">
    <property type="term" value="F:glutamic-type endopeptidase activity"/>
    <property type="evidence" value="ECO:0007669"/>
    <property type="project" value="InterPro"/>
</dbReference>
<keyword evidence="4" id="KW-1185">Reference proteome</keyword>
<evidence type="ECO:0000259" key="2">
    <source>
        <dbReference type="Pfam" id="PF05368"/>
    </source>
</evidence>
<feature type="active site" description="Proton acceptor" evidence="1">
    <location>
        <position position="380"/>
    </location>
</feature>
<dbReference type="PANTHER" id="PTHR43162">
    <property type="match status" value="1"/>
</dbReference>
<evidence type="ECO:0000256" key="1">
    <source>
        <dbReference type="PIRSR" id="PIRSR600250-50"/>
    </source>
</evidence>
<reference evidence="3" key="1">
    <citation type="submission" date="2023-10" db="EMBL/GenBank/DDBJ databases">
        <authorList>
            <person name="Hackl T."/>
        </authorList>
    </citation>
    <scope>NUCLEOTIDE SEQUENCE</scope>
</reference>
<dbReference type="InterPro" id="IPR013320">
    <property type="entry name" value="ConA-like_dom_sf"/>
</dbReference>
<dbReference type="InterPro" id="IPR036291">
    <property type="entry name" value="NAD(P)-bd_dom_sf"/>
</dbReference>
<dbReference type="SUPFAM" id="SSF51735">
    <property type="entry name" value="NAD(P)-binding Rossmann-fold domains"/>
    <property type="match status" value="1"/>
</dbReference>
<dbReference type="AlphaFoldDB" id="A0AAI8YH67"/>
<dbReference type="Pfam" id="PF01828">
    <property type="entry name" value="Peptidase_A4"/>
    <property type="match status" value="1"/>
</dbReference>
<name>A0AAI8YH67_9PEZI</name>
<dbReference type="PRINTS" id="PR00977">
    <property type="entry name" value="SCYTLDPTASE"/>
</dbReference>
<comment type="caution">
    <text evidence="3">The sequence shown here is derived from an EMBL/GenBank/DDBJ whole genome shotgun (WGS) entry which is preliminary data.</text>
</comment>
<dbReference type="Gene3D" id="2.60.120.700">
    <property type="entry name" value="Peptidase G1"/>
    <property type="match status" value="1"/>
</dbReference>
<dbReference type="PANTHER" id="PTHR43162:SF1">
    <property type="entry name" value="PRESTALK A DIFFERENTIATION PROTEIN A"/>
    <property type="match status" value="1"/>
</dbReference>
<sequence>MAAVNVIVFGATGDVGSHAARTAQQLGANVFLAVRDLAKPVPGLTAEQEKAGRFERVKADLNDAESVGAAVTSTKATRALIYLAHGPDHGMKACIPALKSAGIEFVVFLSSYSVRGRPAETSSDDYISYAHALVELTLAETFGEQNYVAVRPAFFASNILWWSEEIRSGDARIPYPDALFDWIAPADIGRVCGTILAKPEAATGDGDERSVVFLVGPQQMSQRDALAIIGRAIGKDISVTAVSDDEGVALMKKMGVPEGVARSAMNQWSKMNEGSDWYRGSAYEKALRNIEAITERKPLDFAAWADENKQKPGTEWFPKDACEWPDRWVRAGDAVGMTLQATSSTSGLTVVENLTTGRPESHRFANQRELCGFNAEWIVEDLSYDG</sequence>
<dbReference type="InterPro" id="IPR038656">
    <property type="entry name" value="Peptidase_G1_sf"/>
</dbReference>
<organism evidence="3 4">
    <name type="scientific">Anthostomella pinea</name>
    <dbReference type="NCBI Taxonomy" id="933095"/>
    <lineage>
        <taxon>Eukaryota</taxon>
        <taxon>Fungi</taxon>
        <taxon>Dikarya</taxon>
        <taxon>Ascomycota</taxon>
        <taxon>Pezizomycotina</taxon>
        <taxon>Sordariomycetes</taxon>
        <taxon>Xylariomycetidae</taxon>
        <taxon>Xylariales</taxon>
        <taxon>Xylariaceae</taxon>
        <taxon>Anthostomella</taxon>
    </lineage>
</organism>
<dbReference type="InterPro" id="IPR008030">
    <property type="entry name" value="NmrA-like"/>
</dbReference>
<feature type="domain" description="NmrA-like" evidence="2">
    <location>
        <begin position="6"/>
        <end position="263"/>
    </location>
</feature>
<dbReference type="Gene3D" id="3.40.50.720">
    <property type="entry name" value="NAD(P)-binding Rossmann-like Domain"/>
    <property type="match status" value="1"/>
</dbReference>
<dbReference type="InterPro" id="IPR000250">
    <property type="entry name" value="Peptidase_G1"/>
</dbReference>
<dbReference type="Pfam" id="PF05368">
    <property type="entry name" value="NmrA"/>
    <property type="match status" value="1"/>
</dbReference>
<dbReference type="Proteomes" id="UP001295740">
    <property type="component" value="Unassembled WGS sequence"/>
</dbReference>
<dbReference type="Gene3D" id="3.90.25.10">
    <property type="entry name" value="UDP-galactose 4-epimerase, domain 1"/>
    <property type="match status" value="1"/>
</dbReference>
<dbReference type="InterPro" id="IPR051604">
    <property type="entry name" value="Ergot_Alk_Oxidoreductase"/>
</dbReference>
<dbReference type="GO" id="GO:0006508">
    <property type="term" value="P:proteolysis"/>
    <property type="evidence" value="ECO:0007669"/>
    <property type="project" value="InterPro"/>
</dbReference>
<protein>
    <submittedName>
        <fullName evidence="3">Uu.00g118660.m01.CDS01</fullName>
    </submittedName>
</protein>
<dbReference type="EMBL" id="CAUWAG010000006">
    <property type="protein sequence ID" value="CAJ2504472.1"/>
    <property type="molecule type" value="Genomic_DNA"/>
</dbReference>
<proteinExistence type="predicted"/>
<evidence type="ECO:0000313" key="3">
    <source>
        <dbReference type="EMBL" id="CAJ2504472.1"/>
    </source>
</evidence>
<evidence type="ECO:0000313" key="4">
    <source>
        <dbReference type="Proteomes" id="UP001295740"/>
    </source>
</evidence>
<accession>A0AAI8YH67</accession>